<proteinExistence type="predicted"/>
<dbReference type="Pfam" id="PF02909">
    <property type="entry name" value="TetR_C_1"/>
    <property type="match status" value="1"/>
</dbReference>
<feature type="DNA-binding region" description="H-T-H motif" evidence="6">
    <location>
        <begin position="26"/>
        <end position="45"/>
    </location>
</feature>
<feature type="region of interest" description="Disordered" evidence="7">
    <location>
        <begin position="153"/>
        <end position="179"/>
    </location>
</feature>
<dbReference type="Proteomes" id="UP000248918">
    <property type="component" value="Unassembled WGS sequence"/>
</dbReference>
<dbReference type="InterPro" id="IPR009057">
    <property type="entry name" value="Homeodomain-like_sf"/>
</dbReference>
<comment type="function">
    <text evidence="1">TetR is the repressor of the tetracycline resistance element; its N-terminal region forms a helix-turn-helix structure and binds DNA. Binding of tetracycline to TetR reduces the repressor affinity for the tetracycline resistance gene (tetA) promoter operator sites.</text>
</comment>
<dbReference type="SUPFAM" id="SSF46689">
    <property type="entry name" value="Homeodomain-like"/>
    <property type="match status" value="1"/>
</dbReference>
<dbReference type="GO" id="GO:0000976">
    <property type="term" value="F:transcription cis-regulatory region binding"/>
    <property type="evidence" value="ECO:0007669"/>
    <property type="project" value="TreeGrafter"/>
</dbReference>
<dbReference type="PROSITE" id="PS50977">
    <property type="entry name" value="HTH_TETR_2"/>
    <property type="match status" value="1"/>
</dbReference>
<keyword evidence="5" id="KW-0804">Transcription</keyword>
<dbReference type="PANTHER" id="PTHR30055">
    <property type="entry name" value="HTH-TYPE TRANSCRIPTIONAL REGULATOR RUTR"/>
    <property type="match status" value="1"/>
</dbReference>
<evidence type="ECO:0000256" key="4">
    <source>
        <dbReference type="ARBA" id="ARBA00023125"/>
    </source>
</evidence>
<evidence type="ECO:0000256" key="1">
    <source>
        <dbReference type="ARBA" id="ARBA00002856"/>
    </source>
</evidence>
<dbReference type="PANTHER" id="PTHR30055:SF151">
    <property type="entry name" value="TRANSCRIPTIONAL REGULATORY PROTEIN"/>
    <property type="match status" value="1"/>
</dbReference>
<dbReference type="Gene3D" id="1.10.10.60">
    <property type="entry name" value="Homeodomain-like"/>
    <property type="match status" value="1"/>
</dbReference>
<keyword evidence="2" id="KW-0678">Repressor</keyword>
<comment type="caution">
    <text evidence="9">The sequence shown here is derived from an EMBL/GenBank/DDBJ whole genome shotgun (WGS) entry which is preliminary data.</text>
</comment>
<dbReference type="GO" id="GO:0003700">
    <property type="term" value="F:DNA-binding transcription factor activity"/>
    <property type="evidence" value="ECO:0007669"/>
    <property type="project" value="TreeGrafter"/>
</dbReference>
<evidence type="ECO:0000256" key="6">
    <source>
        <dbReference type="PROSITE-ProRule" id="PRU00335"/>
    </source>
</evidence>
<dbReference type="PROSITE" id="PS01081">
    <property type="entry name" value="HTH_TETR_1"/>
    <property type="match status" value="1"/>
</dbReference>
<evidence type="ECO:0000313" key="9">
    <source>
        <dbReference type="EMBL" id="RAS21189.1"/>
    </source>
</evidence>
<evidence type="ECO:0000313" key="10">
    <source>
        <dbReference type="Proteomes" id="UP000248918"/>
    </source>
</evidence>
<dbReference type="InterPro" id="IPR004111">
    <property type="entry name" value="Repressor_TetR_C"/>
</dbReference>
<dbReference type="OrthoDB" id="5293507at2"/>
<evidence type="ECO:0000256" key="5">
    <source>
        <dbReference type="ARBA" id="ARBA00023163"/>
    </source>
</evidence>
<feature type="compositionally biased region" description="Low complexity" evidence="7">
    <location>
        <begin position="167"/>
        <end position="179"/>
    </location>
</feature>
<dbReference type="InterPro" id="IPR001647">
    <property type="entry name" value="HTH_TetR"/>
</dbReference>
<dbReference type="GO" id="GO:0045892">
    <property type="term" value="P:negative regulation of DNA-templated transcription"/>
    <property type="evidence" value="ECO:0007669"/>
    <property type="project" value="InterPro"/>
</dbReference>
<dbReference type="InterPro" id="IPR023772">
    <property type="entry name" value="DNA-bd_HTH_TetR-type_CS"/>
</dbReference>
<protein>
    <submittedName>
        <fullName evidence="9">TetR family transcriptional regulator</fullName>
    </submittedName>
</protein>
<dbReference type="SUPFAM" id="SSF48498">
    <property type="entry name" value="Tetracyclin repressor-like, C-terminal domain"/>
    <property type="match status" value="1"/>
</dbReference>
<dbReference type="EMBL" id="QLTK01000030">
    <property type="protein sequence ID" value="RAS21189.1"/>
    <property type="molecule type" value="Genomic_DNA"/>
</dbReference>
<dbReference type="InterPro" id="IPR050109">
    <property type="entry name" value="HTH-type_TetR-like_transc_reg"/>
</dbReference>
<dbReference type="Pfam" id="PF00440">
    <property type="entry name" value="TetR_N"/>
    <property type="match status" value="1"/>
</dbReference>
<dbReference type="RefSeq" id="WP_111934857.1">
    <property type="nucleotide sequence ID" value="NZ_CADFFP010000001.1"/>
</dbReference>
<dbReference type="AlphaFoldDB" id="A0A329BFS2"/>
<accession>A0A329BFS2</accession>
<organism evidence="9 10">
    <name type="scientific">Paraburkholderia bryophila</name>
    <dbReference type="NCBI Taxonomy" id="420952"/>
    <lineage>
        <taxon>Bacteria</taxon>
        <taxon>Pseudomonadati</taxon>
        <taxon>Pseudomonadota</taxon>
        <taxon>Betaproteobacteria</taxon>
        <taxon>Burkholderiales</taxon>
        <taxon>Burkholderiaceae</taxon>
        <taxon>Paraburkholderia</taxon>
    </lineage>
</organism>
<dbReference type="InterPro" id="IPR003012">
    <property type="entry name" value="Tet_transcr_reg_TetR"/>
</dbReference>
<evidence type="ECO:0000256" key="7">
    <source>
        <dbReference type="SAM" id="MobiDB-lite"/>
    </source>
</evidence>
<keyword evidence="4 6" id="KW-0238">DNA-binding</keyword>
<reference evidence="9 10" key="1">
    <citation type="submission" date="2018-06" db="EMBL/GenBank/DDBJ databases">
        <title>Genomic Encyclopedia of Type Strains, Phase III (KMG-III): the genomes of soil and plant-associated and newly described type strains.</title>
        <authorList>
            <person name="Whitman W."/>
        </authorList>
    </citation>
    <scope>NUCLEOTIDE SEQUENCE [LARGE SCALE GENOMIC DNA]</scope>
    <source>
        <strain evidence="9 10">LMG 23644</strain>
    </source>
</reference>
<dbReference type="Gene3D" id="1.10.357.10">
    <property type="entry name" value="Tetracycline Repressor, domain 2"/>
    <property type="match status" value="1"/>
</dbReference>
<evidence type="ECO:0000256" key="2">
    <source>
        <dbReference type="ARBA" id="ARBA00022491"/>
    </source>
</evidence>
<name>A0A329BFS2_9BURK</name>
<gene>
    <name evidence="9" type="ORF">BX591_13018</name>
</gene>
<feature type="domain" description="HTH tetR-type" evidence="8">
    <location>
        <begin position="3"/>
        <end position="63"/>
    </location>
</feature>
<keyword evidence="3" id="KW-0805">Transcription regulation</keyword>
<dbReference type="GO" id="GO:0046677">
    <property type="term" value="P:response to antibiotic"/>
    <property type="evidence" value="ECO:0007669"/>
    <property type="project" value="InterPro"/>
</dbReference>
<dbReference type="InterPro" id="IPR036271">
    <property type="entry name" value="Tet_transcr_reg_TetR-rel_C_sf"/>
</dbReference>
<sequence length="203" mass="21742">MAKIRRDEVAGAALELLDVVGLDGLSTRRLAEKLGVESATLYWHFRDKSALLGEMASLVLARHHTIGVPADIADWPVWFADNARSFRRALLAHRDGALLHAGTTPNQAELERILPKVAYLVRAGFSEPDAQMALLAAGQFTVGCVLEEQAHDVRTASPEPQRKAAAKGETAQAADAGPAIDPIDPEVAFEFGLGLLVSGLCSR</sequence>
<evidence type="ECO:0000259" key="8">
    <source>
        <dbReference type="PROSITE" id="PS50977"/>
    </source>
</evidence>
<dbReference type="PRINTS" id="PR00400">
    <property type="entry name" value="TETREPRESSOR"/>
</dbReference>
<dbReference type="PRINTS" id="PR00455">
    <property type="entry name" value="HTHTETR"/>
</dbReference>
<evidence type="ECO:0000256" key="3">
    <source>
        <dbReference type="ARBA" id="ARBA00023015"/>
    </source>
</evidence>